<keyword evidence="1" id="KW-0732">Signal</keyword>
<dbReference type="EMBL" id="LZME01000135">
    <property type="protein sequence ID" value="OBK81843.1"/>
    <property type="molecule type" value="Genomic_DNA"/>
</dbReference>
<dbReference type="SUPFAM" id="SSF53474">
    <property type="entry name" value="alpha/beta-Hydrolases"/>
    <property type="match status" value="1"/>
</dbReference>
<gene>
    <name evidence="3" type="ORF">A5649_10280</name>
</gene>
<dbReference type="InterPro" id="IPR013228">
    <property type="entry name" value="PE-PPE_C"/>
</dbReference>
<evidence type="ECO:0000313" key="3">
    <source>
        <dbReference type="EMBL" id="OBK81843.1"/>
    </source>
</evidence>
<comment type="caution">
    <text evidence="3">The sequence shown here is derived from an EMBL/GenBank/DDBJ whole genome shotgun (WGS) entry which is preliminary data.</text>
</comment>
<feature type="signal peptide" evidence="1">
    <location>
        <begin position="1"/>
        <end position="30"/>
    </location>
</feature>
<dbReference type="InterPro" id="IPR029058">
    <property type="entry name" value="AB_hydrolase_fold"/>
</dbReference>
<dbReference type="AlphaFoldDB" id="A0AA91EVF4"/>
<dbReference type="Pfam" id="PF08237">
    <property type="entry name" value="PE-PPE"/>
    <property type="match status" value="1"/>
</dbReference>
<evidence type="ECO:0000313" key="4">
    <source>
        <dbReference type="Proteomes" id="UP000093712"/>
    </source>
</evidence>
<feature type="chain" id="PRO_5041739484" evidence="1">
    <location>
        <begin position="31"/>
        <end position="341"/>
    </location>
</feature>
<dbReference type="Proteomes" id="UP000093712">
    <property type="component" value="Unassembled WGS sequence"/>
</dbReference>
<accession>A0AA91EVF4</accession>
<organism evidence="3 4">
    <name type="scientific">Mycolicibacter heraklionensis</name>
    <dbReference type="NCBI Taxonomy" id="512402"/>
    <lineage>
        <taxon>Bacteria</taxon>
        <taxon>Bacillati</taxon>
        <taxon>Actinomycetota</taxon>
        <taxon>Actinomycetes</taxon>
        <taxon>Mycobacteriales</taxon>
        <taxon>Mycobacteriaceae</taxon>
        <taxon>Mycolicibacter</taxon>
    </lineage>
</organism>
<evidence type="ECO:0000256" key="1">
    <source>
        <dbReference type="SAM" id="SignalP"/>
    </source>
</evidence>
<dbReference type="Gene3D" id="3.40.50.1820">
    <property type="entry name" value="alpha/beta hydrolase"/>
    <property type="match status" value="1"/>
</dbReference>
<reference evidence="3 4" key="1">
    <citation type="submission" date="2016-06" db="EMBL/GenBank/DDBJ databases">
        <authorList>
            <person name="Sutton G."/>
            <person name="Brinkac L."/>
            <person name="Sanka R."/>
            <person name="Adams M."/>
            <person name="Lau E."/>
            <person name="Garcia-Basteiro A."/>
            <person name="Lopez-Varela E."/>
            <person name="Palencia S."/>
        </authorList>
    </citation>
    <scope>NUCLEOTIDE SEQUENCE [LARGE SCALE GENOMIC DNA]</scope>
    <source>
        <strain evidence="3 4">1211594.5</strain>
    </source>
</reference>
<sequence length="341" mass="36093">MIRKAAIPVTSSKLCAPIVVAGLVAGGVVAAPVVHAAHANVDLHVDVDLLADTAIFVGPTILSTPSATFARTAADLFLRPLGFDGGDDPASCLIGSAACDAPLQLLSTPGLIQVGHSSFAGAAEIVRTVQAELAANPGAYDGEHPLWIFGYSQGATAGSIAMAQLAHDGVDPQVLHFVFIGDPTAPDGKYPNAIDDGSPHTNFSDTWMLYGKETPNDAFPTTIYTIPGDPNADHTSTSPYGDFYEHMMYLGLTPDQVANHTATTDDLLTTISISTDFDQFGAWLNAWGHGLADSSWWDGLFYSAVAFVYSAFGKLEDFFGDWMGLDWGGVEETLDYWFPTA</sequence>
<proteinExistence type="predicted"/>
<protein>
    <submittedName>
        <fullName evidence="3">PE-PPE domain-containing protein</fullName>
    </submittedName>
</protein>
<feature type="domain" description="PE-PPE" evidence="2">
    <location>
        <begin position="112"/>
        <end position="233"/>
    </location>
</feature>
<name>A0AA91EVF4_9MYCO</name>
<evidence type="ECO:0000259" key="2">
    <source>
        <dbReference type="Pfam" id="PF08237"/>
    </source>
</evidence>